<dbReference type="OrthoDB" id="3558047at2759"/>
<reference evidence="3 4" key="1">
    <citation type="submission" date="2016-04" db="EMBL/GenBank/DDBJ databases">
        <title>A degradative enzymes factory behind the ericoid mycorrhizal symbiosis.</title>
        <authorList>
            <consortium name="DOE Joint Genome Institute"/>
            <person name="Martino E."/>
            <person name="Morin E."/>
            <person name="Grelet G."/>
            <person name="Kuo A."/>
            <person name="Kohler A."/>
            <person name="Daghino S."/>
            <person name="Barry K."/>
            <person name="Choi C."/>
            <person name="Cichocki N."/>
            <person name="Clum A."/>
            <person name="Copeland A."/>
            <person name="Hainaut M."/>
            <person name="Haridas S."/>
            <person name="Labutti K."/>
            <person name="Lindquist E."/>
            <person name="Lipzen A."/>
            <person name="Khouja H.-R."/>
            <person name="Murat C."/>
            <person name="Ohm R."/>
            <person name="Olson A."/>
            <person name="Spatafora J."/>
            <person name="Veneault-Fourrey C."/>
            <person name="Henrissat B."/>
            <person name="Grigoriev I."/>
            <person name="Martin F."/>
            <person name="Perotto S."/>
        </authorList>
    </citation>
    <scope>NUCLEOTIDE SEQUENCE [LARGE SCALE GENOMIC DNA]</scope>
    <source>
        <strain evidence="3 4">F</strain>
    </source>
</reference>
<organism evidence="3 4">
    <name type="scientific">Hyaloscypha variabilis (strain UAMH 11265 / GT02V1 / F)</name>
    <name type="common">Meliniomyces variabilis</name>
    <dbReference type="NCBI Taxonomy" id="1149755"/>
    <lineage>
        <taxon>Eukaryota</taxon>
        <taxon>Fungi</taxon>
        <taxon>Dikarya</taxon>
        <taxon>Ascomycota</taxon>
        <taxon>Pezizomycotina</taxon>
        <taxon>Leotiomycetes</taxon>
        <taxon>Helotiales</taxon>
        <taxon>Hyaloscyphaceae</taxon>
        <taxon>Hyaloscypha</taxon>
        <taxon>Hyaloscypha variabilis</taxon>
    </lineage>
</organism>
<proteinExistence type="predicted"/>
<sequence length="293" mass="31169">MPFPMIGVLSLQLTLPLVRAQAVASPSGCPASVGLENGNFDNGFAPWTEPYPQPTVGISIVSPGYKGAHALQLDFPSANVSGFTFVQRMGLQCEGATYSTSFAVNYLKFSLHGNPKTNFCYLSVVSSYCFSYPPTTPELGYYNASLNPGWEYYTYLCTARKSGYADFVIGVGCEADYNIPAFTWLVTDFDIHLVGTSISSLSTPSQSTPMPTPPPTSSASPSYSDSISGPTTTPSITLSAPTITTNVPTSRITASNNLTSPSVVTTNKACRALEARSFVGPMGVVLLLSYVVY</sequence>
<feature type="signal peptide" evidence="2">
    <location>
        <begin position="1"/>
        <end position="20"/>
    </location>
</feature>
<evidence type="ECO:0000256" key="2">
    <source>
        <dbReference type="SAM" id="SignalP"/>
    </source>
</evidence>
<name>A0A2J6S8M1_HYAVF</name>
<evidence type="ECO:0000313" key="4">
    <source>
        <dbReference type="Proteomes" id="UP000235786"/>
    </source>
</evidence>
<gene>
    <name evidence="3" type="ORF">L207DRAFT_575908</name>
</gene>
<keyword evidence="4" id="KW-1185">Reference proteome</keyword>
<keyword evidence="2" id="KW-0732">Signal</keyword>
<feature type="compositionally biased region" description="Low complexity" evidence="1">
    <location>
        <begin position="200"/>
        <end position="209"/>
    </location>
</feature>
<feature type="chain" id="PRO_5014451071" evidence="2">
    <location>
        <begin position="21"/>
        <end position="293"/>
    </location>
</feature>
<dbReference type="EMBL" id="KZ613938">
    <property type="protein sequence ID" value="PMD47108.1"/>
    <property type="molecule type" value="Genomic_DNA"/>
</dbReference>
<evidence type="ECO:0000313" key="3">
    <source>
        <dbReference type="EMBL" id="PMD47108.1"/>
    </source>
</evidence>
<feature type="compositionally biased region" description="Low complexity" evidence="1">
    <location>
        <begin position="217"/>
        <end position="237"/>
    </location>
</feature>
<evidence type="ECO:0000256" key="1">
    <source>
        <dbReference type="SAM" id="MobiDB-lite"/>
    </source>
</evidence>
<dbReference type="AlphaFoldDB" id="A0A2J6S8M1"/>
<accession>A0A2J6S8M1</accession>
<feature type="region of interest" description="Disordered" evidence="1">
    <location>
        <begin position="200"/>
        <end position="241"/>
    </location>
</feature>
<dbReference type="Proteomes" id="UP000235786">
    <property type="component" value="Unassembled WGS sequence"/>
</dbReference>
<protein>
    <submittedName>
        <fullName evidence="3">Uncharacterized protein</fullName>
    </submittedName>
</protein>